<organism evidence="19">
    <name type="scientific">Amphiura digitula</name>
    <dbReference type="NCBI Taxonomy" id="2588555"/>
    <lineage>
        <taxon>Eukaryota</taxon>
        <taxon>Metazoa</taxon>
        <taxon>Echinodermata</taxon>
        <taxon>Eleutherozoa</taxon>
        <taxon>Asterozoa</taxon>
        <taxon>Ophiuroidea</taxon>
        <taxon>Myophiuroidea</taxon>
        <taxon>Metophiurida</taxon>
        <taxon>Ophintegrida</taxon>
        <taxon>Amphilepidida</taxon>
        <taxon>Ophiurina</taxon>
        <taxon>Gnathophiurina</taxon>
        <taxon>Amphiuroidea</taxon>
        <taxon>Amphiuridae</taxon>
        <taxon>Amphiura</taxon>
    </lineage>
</organism>
<proteinExistence type="inferred from homology"/>
<accession>A0A4Y5T1A4</accession>
<dbReference type="Pfam" id="PF00361">
    <property type="entry name" value="Proton_antipo_M"/>
    <property type="match status" value="1"/>
</dbReference>
<dbReference type="PRINTS" id="PR01436">
    <property type="entry name" value="NADHDHGNASE2"/>
</dbReference>
<feature type="domain" description="NADH:quinone oxidoreductase/Mrp antiporter transmembrane" evidence="18">
    <location>
        <begin position="23"/>
        <end position="286"/>
    </location>
</feature>
<feature type="transmembrane region" description="Helical" evidence="17">
    <location>
        <begin position="150"/>
        <end position="169"/>
    </location>
</feature>
<comment type="catalytic activity">
    <reaction evidence="16 17">
        <text>a ubiquinone + NADH + 5 H(+)(in) = a ubiquinol + NAD(+) + 4 H(+)(out)</text>
        <dbReference type="Rhea" id="RHEA:29091"/>
        <dbReference type="Rhea" id="RHEA-COMP:9565"/>
        <dbReference type="Rhea" id="RHEA-COMP:9566"/>
        <dbReference type="ChEBI" id="CHEBI:15378"/>
        <dbReference type="ChEBI" id="CHEBI:16389"/>
        <dbReference type="ChEBI" id="CHEBI:17976"/>
        <dbReference type="ChEBI" id="CHEBI:57540"/>
        <dbReference type="ChEBI" id="CHEBI:57945"/>
        <dbReference type="EC" id="7.1.1.2"/>
    </reaction>
</comment>
<keyword evidence="7 17" id="KW-0812">Transmembrane</keyword>
<feature type="transmembrane region" description="Helical" evidence="17">
    <location>
        <begin position="54"/>
        <end position="78"/>
    </location>
</feature>
<feature type="transmembrane region" description="Helical" evidence="17">
    <location>
        <begin position="201"/>
        <end position="223"/>
    </location>
</feature>
<comment type="function">
    <text evidence="17">Core subunit of the mitochondrial membrane respiratory chain NADH dehydrogenase (Complex I) which catalyzes electron transfer from NADH through the respiratory chain, using ubiquinone as an electron acceptor. Essential for the catalytic activity and assembly of complex I.</text>
</comment>
<keyword evidence="8 17" id="KW-0999">Mitochondrion inner membrane</keyword>
<feature type="transmembrane region" description="Helical" evidence="17">
    <location>
        <begin position="262"/>
        <end position="292"/>
    </location>
</feature>
<dbReference type="AlphaFoldDB" id="A0A4Y5T1A4"/>
<dbReference type="PANTHER" id="PTHR46552">
    <property type="entry name" value="NADH-UBIQUINONE OXIDOREDUCTASE CHAIN 2"/>
    <property type="match status" value="1"/>
</dbReference>
<keyword evidence="13 17" id="KW-0830">Ubiquinone</keyword>
<evidence type="ECO:0000256" key="7">
    <source>
        <dbReference type="ARBA" id="ARBA00022692"/>
    </source>
</evidence>
<dbReference type="EC" id="7.1.1.2" evidence="3 17"/>
<evidence type="ECO:0000256" key="1">
    <source>
        <dbReference type="ARBA" id="ARBA00004448"/>
    </source>
</evidence>
<evidence type="ECO:0000256" key="4">
    <source>
        <dbReference type="ARBA" id="ARBA00021008"/>
    </source>
</evidence>
<dbReference type="InterPro" id="IPR003917">
    <property type="entry name" value="NADH_UbQ_OxRdtase_chain2"/>
</dbReference>
<feature type="transmembrane region" description="Helical" evidence="17">
    <location>
        <begin position="176"/>
        <end position="195"/>
    </location>
</feature>
<gene>
    <name evidence="19" type="primary">ND2</name>
</gene>
<evidence type="ECO:0000256" key="14">
    <source>
        <dbReference type="ARBA" id="ARBA00023128"/>
    </source>
</evidence>
<feature type="transmembrane region" description="Helical" evidence="17">
    <location>
        <begin position="12"/>
        <end position="42"/>
    </location>
</feature>
<keyword evidence="10 17" id="KW-0249">Electron transport</keyword>
<evidence type="ECO:0000256" key="17">
    <source>
        <dbReference type="RuleBase" id="RU003403"/>
    </source>
</evidence>
<keyword evidence="15 17" id="KW-0472">Membrane</keyword>
<evidence type="ECO:0000256" key="8">
    <source>
        <dbReference type="ARBA" id="ARBA00022792"/>
    </source>
</evidence>
<evidence type="ECO:0000256" key="3">
    <source>
        <dbReference type="ARBA" id="ARBA00012944"/>
    </source>
</evidence>
<keyword evidence="11 17" id="KW-1133">Transmembrane helix</keyword>
<protein>
    <recommendedName>
        <fullName evidence="4 17">NADH-ubiquinone oxidoreductase chain 2</fullName>
        <ecNumber evidence="3 17">7.1.1.2</ecNumber>
    </recommendedName>
</protein>
<evidence type="ECO:0000256" key="6">
    <source>
        <dbReference type="ARBA" id="ARBA00022660"/>
    </source>
</evidence>
<dbReference type="EMBL" id="MH791160">
    <property type="protein sequence ID" value="QDA81587.1"/>
    <property type="molecule type" value="Genomic_DNA"/>
</dbReference>
<feature type="transmembrane region" description="Helical" evidence="17">
    <location>
        <begin position="325"/>
        <end position="347"/>
    </location>
</feature>
<dbReference type="InterPro" id="IPR050175">
    <property type="entry name" value="Complex_I_Subunit_2"/>
</dbReference>
<evidence type="ECO:0000256" key="2">
    <source>
        <dbReference type="ARBA" id="ARBA00007012"/>
    </source>
</evidence>
<reference evidence="19" key="1">
    <citation type="journal article" date="2019" name="Mar. Biol. Res.">
        <title>Mitochondrial gene rearrangement and phylogenetic relationships in the Amphilepidida and Ophiacanthida (Echinodermata, Ophiuroidea).</title>
        <authorList>
            <person name="Lee T."/>
            <person name="Bae Y.J."/>
            <person name="Shin S."/>
        </authorList>
    </citation>
    <scope>NUCLEOTIDE SEQUENCE</scope>
</reference>
<dbReference type="GO" id="GO:0008137">
    <property type="term" value="F:NADH dehydrogenase (ubiquinone) activity"/>
    <property type="evidence" value="ECO:0007669"/>
    <property type="project" value="UniProtKB-EC"/>
</dbReference>
<keyword evidence="6 17" id="KW-0679">Respiratory chain</keyword>
<dbReference type="GeneID" id="40497283"/>
<feature type="transmembrane region" description="Helical" evidence="17">
    <location>
        <begin position="126"/>
        <end position="144"/>
    </location>
</feature>
<evidence type="ECO:0000256" key="9">
    <source>
        <dbReference type="ARBA" id="ARBA00022967"/>
    </source>
</evidence>
<evidence type="ECO:0000256" key="12">
    <source>
        <dbReference type="ARBA" id="ARBA00023027"/>
    </source>
</evidence>
<evidence type="ECO:0000256" key="5">
    <source>
        <dbReference type="ARBA" id="ARBA00022448"/>
    </source>
</evidence>
<evidence type="ECO:0000256" key="13">
    <source>
        <dbReference type="ARBA" id="ARBA00023075"/>
    </source>
</evidence>
<feature type="transmembrane region" description="Helical" evidence="17">
    <location>
        <begin position="90"/>
        <end position="114"/>
    </location>
</feature>
<evidence type="ECO:0000256" key="10">
    <source>
        <dbReference type="ARBA" id="ARBA00022982"/>
    </source>
</evidence>
<feature type="transmembrane region" description="Helical" evidence="17">
    <location>
        <begin position="235"/>
        <end position="256"/>
    </location>
</feature>
<dbReference type="RefSeq" id="YP_009651563.1">
    <property type="nucleotide sequence ID" value="NC_042738.1"/>
</dbReference>
<evidence type="ECO:0000259" key="18">
    <source>
        <dbReference type="Pfam" id="PF00361"/>
    </source>
</evidence>
<dbReference type="GO" id="GO:0006120">
    <property type="term" value="P:mitochondrial electron transport, NADH to ubiquinone"/>
    <property type="evidence" value="ECO:0007669"/>
    <property type="project" value="InterPro"/>
</dbReference>
<evidence type="ECO:0000256" key="16">
    <source>
        <dbReference type="ARBA" id="ARBA00049551"/>
    </source>
</evidence>
<dbReference type="EMBL" id="MK343096">
    <property type="protein sequence ID" value="QHT54245.1"/>
    <property type="molecule type" value="Genomic_DNA"/>
</dbReference>
<sequence length="348" mass="39052">MGVMLFYNVNLALSVFVILSFSNWFLVWAVIELITILLISLVSQDLSPRSVEGLSKYFIINAVASVLIIGGVVARYLLFGESNLVGDYVGLPLVFVLLGLFIKLAVFPNPYWFVDVVSGFNMLRSFYIIIVSKIVPVYLYIILVNNSHSYALTLVGAISILVGSISGVSQNSIRKIVAYSSISHFGWLVIGLPWLTLEGCFFVFVCYFVMLIPILWVGGYYNIDDLNSINRVYHQPGVIILVILSLLSLGGLPPLIGFMYKWFIFLGLLSGGQYLVCGYLIVMSIISLFYYLRISYYLYSLYWPEIKLVALAPFLFNSWQKNSVIWISILLLLSITSVGILCILPIVE</sequence>
<evidence type="ECO:0000256" key="15">
    <source>
        <dbReference type="ARBA" id="ARBA00023136"/>
    </source>
</evidence>
<evidence type="ECO:0000313" key="19">
    <source>
        <dbReference type="EMBL" id="QDA81587.1"/>
    </source>
</evidence>
<name>A0A4Y5T1A4_9ECHI</name>
<dbReference type="CTD" id="4536"/>
<evidence type="ECO:0000256" key="11">
    <source>
        <dbReference type="ARBA" id="ARBA00022989"/>
    </source>
</evidence>
<keyword evidence="14 17" id="KW-0496">Mitochondrion</keyword>
<dbReference type="InterPro" id="IPR001750">
    <property type="entry name" value="ND/Mrp_TM"/>
</dbReference>
<comment type="similarity">
    <text evidence="2 17">Belongs to the complex I subunit 2 family.</text>
</comment>
<geneLocation type="mitochondrion" evidence="19"/>
<feature type="transmembrane region" description="Helical" evidence="17">
    <location>
        <begin position="299"/>
        <end position="319"/>
    </location>
</feature>
<keyword evidence="12 17" id="KW-0520">NAD</keyword>
<keyword evidence="5" id="KW-0813">Transport</keyword>
<dbReference type="GO" id="GO:0005743">
    <property type="term" value="C:mitochondrial inner membrane"/>
    <property type="evidence" value="ECO:0007669"/>
    <property type="project" value="UniProtKB-SubCell"/>
</dbReference>
<keyword evidence="9 17" id="KW-1278">Translocase</keyword>
<comment type="subcellular location">
    <subcellularLocation>
        <location evidence="1 17">Mitochondrion inner membrane</location>
        <topology evidence="1 17">Multi-pass membrane protein</topology>
    </subcellularLocation>
</comment>
<dbReference type="PANTHER" id="PTHR46552:SF1">
    <property type="entry name" value="NADH-UBIQUINONE OXIDOREDUCTASE CHAIN 2"/>
    <property type="match status" value="1"/>
</dbReference>